<dbReference type="GO" id="GO:0071897">
    <property type="term" value="P:DNA biosynthetic process"/>
    <property type="evidence" value="ECO:0007669"/>
    <property type="project" value="UniProtKB-ARBA"/>
</dbReference>
<dbReference type="PROSITE" id="PS50292">
    <property type="entry name" value="PEROXIDASE_3"/>
    <property type="match status" value="1"/>
</dbReference>
<dbReference type="SUPFAM" id="SSF48113">
    <property type="entry name" value="Heme-dependent peroxidases"/>
    <property type="match status" value="1"/>
</dbReference>
<dbReference type="GO" id="GO:0046872">
    <property type="term" value="F:metal ion binding"/>
    <property type="evidence" value="ECO:0007669"/>
    <property type="project" value="UniProtKB-KW"/>
</dbReference>
<dbReference type="Pfam" id="PF03098">
    <property type="entry name" value="An_peroxidase"/>
    <property type="match status" value="1"/>
</dbReference>
<keyword evidence="12" id="KW-1185">Reference proteome</keyword>
<dbReference type="GO" id="GO:0006979">
    <property type="term" value="P:response to oxidative stress"/>
    <property type="evidence" value="ECO:0007669"/>
    <property type="project" value="InterPro"/>
</dbReference>
<dbReference type="GO" id="GO:0004601">
    <property type="term" value="F:peroxidase activity"/>
    <property type="evidence" value="ECO:0007669"/>
    <property type="project" value="UniProtKB-KW"/>
</dbReference>
<dbReference type="PANTHER" id="PTHR11475">
    <property type="entry name" value="OXIDASE/PEROXIDASE"/>
    <property type="match status" value="1"/>
</dbReference>
<comment type="caution">
    <text evidence="11">The sequence shown here is derived from an EMBL/GenBank/DDBJ whole genome shotgun (WGS) entry which is preliminary data.</text>
</comment>
<reference evidence="11 12" key="1">
    <citation type="submission" date="2023-11" db="EMBL/GenBank/DDBJ databases">
        <authorList>
            <person name="Hedman E."/>
            <person name="Englund M."/>
            <person name="Stromberg M."/>
            <person name="Nyberg Akerstrom W."/>
            <person name="Nylinder S."/>
            <person name="Jareborg N."/>
            <person name="Kallberg Y."/>
            <person name="Kronander E."/>
        </authorList>
    </citation>
    <scope>NUCLEOTIDE SEQUENCE [LARGE SCALE GENOMIC DNA]</scope>
</reference>
<evidence type="ECO:0000313" key="11">
    <source>
        <dbReference type="EMBL" id="CAK1579403.1"/>
    </source>
</evidence>
<organism evidence="11 12">
    <name type="scientific">Parnassius mnemosyne</name>
    <name type="common">clouded apollo</name>
    <dbReference type="NCBI Taxonomy" id="213953"/>
    <lineage>
        <taxon>Eukaryota</taxon>
        <taxon>Metazoa</taxon>
        <taxon>Ecdysozoa</taxon>
        <taxon>Arthropoda</taxon>
        <taxon>Hexapoda</taxon>
        <taxon>Insecta</taxon>
        <taxon>Pterygota</taxon>
        <taxon>Neoptera</taxon>
        <taxon>Endopterygota</taxon>
        <taxon>Lepidoptera</taxon>
        <taxon>Glossata</taxon>
        <taxon>Ditrysia</taxon>
        <taxon>Papilionoidea</taxon>
        <taxon>Papilionidae</taxon>
        <taxon>Parnassiinae</taxon>
        <taxon>Parnassini</taxon>
        <taxon>Parnassius</taxon>
        <taxon>Driopa</taxon>
    </lineage>
</organism>
<dbReference type="FunFam" id="1.10.640.10:FF:000003">
    <property type="entry name" value="chorion peroxidase"/>
    <property type="match status" value="1"/>
</dbReference>
<dbReference type="PRINTS" id="PR00457">
    <property type="entry name" value="ANPEROXIDASE"/>
</dbReference>
<dbReference type="SUPFAM" id="SSF56672">
    <property type="entry name" value="DNA/RNA polymerases"/>
    <property type="match status" value="1"/>
</dbReference>
<dbReference type="AlphaFoldDB" id="A0AAV1K8H4"/>
<evidence type="ECO:0000256" key="9">
    <source>
        <dbReference type="SAM" id="MobiDB-lite"/>
    </source>
</evidence>
<dbReference type="Pfam" id="PF00078">
    <property type="entry name" value="RVT_1"/>
    <property type="match status" value="1"/>
</dbReference>
<keyword evidence="8" id="KW-0479">Metal-binding</keyword>
<name>A0AAV1K8H4_9NEOP</name>
<dbReference type="Gene3D" id="1.10.640.10">
    <property type="entry name" value="Haem peroxidase domain superfamily, animal type"/>
    <property type="match status" value="1"/>
</dbReference>
<evidence type="ECO:0000256" key="4">
    <source>
        <dbReference type="ARBA" id="ARBA00022617"/>
    </source>
</evidence>
<evidence type="ECO:0000259" key="10">
    <source>
        <dbReference type="Pfam" id="PF00078"/>
    </source>
</evidence>
<dbReference type="PANTHER" id="PTHR11475:SF86">
    <property type="entry name" value="PEROXIDASE"/>
    <property type="match status" value="1"/>
</dbReference>
<keyword evidence="4 8" id="KW-0349">Heme</keyword>
<dbReference type="Proteomes" id="UP001314205">
    <property type="component" value="Unassembled WGS sequence"/>
</dbReference>
<dbReference type="GO" id="GO:0020037">
    <property type="term" value="F:heme binding"/>
    <property type="evidence" value="ECO:0007669"/>
    <property type="project" value="InterPro"/>
</dbReference>
<keyword evidence="5" id="KW-0732">Signal</keyword>
<sequence length="877" mass="99078">MAPPPAVPEADHQDDDDDIPEGTGVDLRVAVRRLKARNTAPGPDGLPGKAWVLASEALGPRLEGLLSACLERGQFPLRWKTGKLVLIRKPGRPADSPSAYRPVVLLDEVGKLFERVIANRLAEHLAGTGPDLAEHQFGFRKRRSTVDAIMRVRALTTGDAVARGGVVLAVSLDIANAFNSMPWSCIREALRYHRVPTYLRRIVGDYLTDRAVIYPGRNGAMFWWTFCCTLSILAHDVHSETSSVLDSSQTNFEPLIDYFKCIEFKNSPTIPTITPYELETKNDSKTKKLSCRSTPTTCKKDPYRSFDGTCNNLENPSWGAAKEPFAELVNNSYADGVDKFPETLEDEQLPNPRAISLLVFPDKNIIDYKWNLNTMQWGQIIAHDMSFSGRSTLSYNNPVICCDNEGQLTSESYNNPFCAPIIIPEIDVINKAYGRECMEFVRTISTKDINCTSSKSPSFPINEVTSYLDLSLTYGNSKKQADSLREGRGGRLKVIKRNGGTWPPQAANVLQICSGATTADEPCYVAGDPRVNQNPQLTVLQVILLKEHNRIADALSYINKHWDDEKIYQTARRIHIAINLYIHYYEFLPILLGVENMVKNKLIYPNAKGYVNDYNPNVKATVLKEFATAAFRYFHTLIRGQLRLYTEYRFPYRSIRLSYWMNKPSILENNNGYDGLAIGLTFQAQDKSDQYADIEITQYLFKGNQTLGKDLRAIDIQRARDHDVGNYIDLRSYCGLSIPKTFNDMCDYMSIKNVKALKSIYKRVEDIELTVGGSLEKHVPGTLVGPTFLCILLRQFYITRVGDRYFFENGEDKEIAFTLEQLETIRKGSSMARLFCDNGINIKKMQPKAFELVSPWNPIVPCDLLPFVNLTLWKDIK</sequence>
<evidence type="ECO:0000256" key="8">
    <source>
        <dbReference type="PIRSR" id="PIRSR619791-2"/>
    </source>
</evidence>
<dbReference type="GO" id="GO:0022412">
    <property type="term" value="P:cellular process involved in reproduction in multicellular organism"/>
    <property type="evidence" value="ECO:0007669"/>
    <property type="project" value="UniProtKB-ARBA"/>
</dbReference>
<proteinExistence type="predicted"/>
<dbReference type="GO" id="GO:0005576">
    <property type="term" value="C:extracellular region"/>
    <property type="evidence" value="ECO:0007669"/>
    <property type="project" value="UniProtKB-SubCell"/>
</dbReference>
<keyword evidence="3" id="KW-0575">Peroxidase</keyword>
<dbReference type="InterPro" id="IPR043502">
    <property type="entry name" value="DNA/RNA_pol_sf"/>
</dbReference>
<evidence type="ECO:0000256" key="1">
    <source>
        <dbReference type="ARBA" id="ARBA00004613"/>
    </source>
</evidence>
<dbReference type="InterPro" id="IPR010255">
    <property type="entry name" value="Haem_peroxidase_sf"/>
</dbReference>
<dbReference type="CDD" id="cd09823">
    <property type="entry name" value="peroxinectin_like"/>
    <property type="match status" value="1"/>
</dbReference>
<dbReference type="InterPro" id="IPR000477">
    <property type="entry name" value="RT_dom"/>
</dbReference>
<accession>A0AAV1K8H4</accession>
<protein>
    <recommendedName>
        <fullName evidence="10">Reverse transcriptase domain-containing protein</fullName>
    </recommendedName>
</protein>
<evidence type="ECO:0000256" key="7">
    <source>
        <dbReference type="ARBA" id="ARBA00023004"/>
    </source>
</evidence>
<feature type="binding site" description="axial binding residue" evidence="8">
    <location>
        <position position="635"/>
    </location>
    <ligand>
        <name>heme b</name>
        <dbReference type="ChEBI" id="CHEBI:60344"/>
    </ligand>
    <ligandPart>
        <name>Fe</name>
        <dbReference type="ChEBI" id="CHEBI:18248"/>
    </ligandPart>
</feature>
<keyword evidence="2" id="KW-0964">Secreted</keyword>
<comment type="subcellular location">
    <subcellularLocation>
        <location evidence="1">Secreted</location>
    </subcellularLocation>
</comment>
<evidence type="ECO:0000256" key="2">
    <source>
        <dbReference type="ARBA" id="ARBA00022525"/>
    </source>
</evidence>
<gene>
    <name evidence="11" type="ORF">PARMNEM_LOCUS1351</name>
</gene>
<dbReference type="CDD" id="cd01650">
    <property type="entry name" value="RT_nLTR_like"/>
    <property type="match status" value="1"/>
</dbReference>
<evidence type="ECO:0000256" key="5">
    <source>
        <dbReference type="ARBA" id="ARBA00022729"/>
    </source>
</evidence>
<feature type="region of interest" description="Disordered" evidence="9">
    <location>
        <begin position="1"/>
        <end position="23"/>
    </location>
</feature>
<dbReference type="InterPro" id="IPR037120">
    <property type="entry name" value="Haem_peroxidase_sf_animal"/>
</dbReference>
<evidence type="ECO:0000256" key="3">
    <source>
        <dbReference type="ARBA" id="ARBA00022559"/>
    </source>
</evidence>
<dbReference type="EMBL" id="CAVLGL010000002">
    <property type="protein sequence ID" value="CAK1579403.1"/>
    <property type="molecule type" value="Genomic_DNA"/>
</dbReference>
<evidence type="ECO:0000313" key="12">
    <source>
        <dbReference type="Proteomes" id="UP001314205"/>
    </source>
</evidence>
<keyword evidence="6" id="KW-0560">Oxidoreductase</keyword>
<evidence type="ECO:0000256" key="6">
    <source>
        <dbReference type="ARBA" id="ARBA00023002"/>
    </source>
</evidence>
<keyword evidence="7 8" id="KW-0408">Iron</keyword>
<dbReference type="InterPro" id="IPR019791">
    <property type="entry name" value="Haem_peroxidase_animal"/>
</dbReference>
<feature type="domain" description="Reverse transcriptase" evidence="10">
    <location>
        <begin position="87"/>
        <end position="207"/>
    </location>
</feature>